<dbReference type="PANTHER" id="PTHR11005">
    <property type="entry name" value="LYSOSOMAL ACID LIPASE-RELATED"/>
    <property type="match status" value="1"/>
</dbReference>
<sequence length="129" mass="14225">MCAQAVVSSIEKSLKEILVEKCCRVECYGSEKEGGYNLVDAGYDVWLGNNRGNSYSRKHVNLTTSNKKYWDFRFTSVHVQQATGQKHSVCLFPALAIIQGQTLQCRLEIDLTSRGGSSLSYGGARPSSP</sequence>
<organism evidence="1">
    <name type="scientific">Timema cristinae</name>
    <name type="common">Walking stick</name>
    <dbReference type="NCBI Taxonomy" id="61476"/>
    <lineage>
        <taxon>Eukaryota</taxon>
        <taxon>Metazoa</taxon>
        <taxon>Ecdysozoa</taxon>
        <taxon>Arthropoda</taxon>
        <taxon>Hexapoda</taxon>
        <taxon>Insecta</taxon>
        <taxon>Pterygota</taxon>
        <taxon>Neoptera</taxon>
        <taxon>Polyneoptera</taxon>
        <taxon>Phasmatodea</taxon>
        <taxon>Timematodea</taxon>
        <taxon>Timematoidea</taxon>
        <taxon>Timematidae</taxon>
        <taxon>Timema</taxon>
    </lineage>
</organism>
<evidence type="ECO:0000313" key="1">
    <source>
        <dbReference type="EMBL" id="CAD7398818.1"/>
    </source>
</evidence>
<accession>A0A7R9CLM5</accession>
<dbReference type="Gene3D" id="3.40.50.1820">
    <property type="entry name" value="alpha/beta hydrolase"/>
    <property type="match status" value="1"/>
</dbReference>
<name>A0A7R9CLM5_TIMCR</name>
<proteinExistence type="predicted"/>
<reference evidence="1" key="1">
    <citation type="submission" date="2020-11" db="EMBL/GenBank/DDBJ databases">
        <authorList>
            <person name="Tran Van P."/>
        </authorList>
    </citation>
    <scope>NUCLEOTIDE SEQUENCE</scope>
</reference>
<gene>
    <name evidence="1" type="ORF">TCEB3V08_LOCUS4675</name>
</gene>
<dbReference type="InterPro" id="IPR029058">
    <property type="entry name" value="AB_hydrolase_fold"/>
</dbReference>
<dbReference type="EMBL" id="OC317744">
    <property type="protein sequence ID" value="CAD7398818.1"/>
    <property type="molecule type" value="Genomic_DNA"/>
</dbReference>
<protein>
    <submittedName>
        <fullName evidence="1">Uncharacterized protein</fullName>
    </submittedName>
</protein>
<dbReference type="AlphaFoldDB" id="A0A7R9CLM5"/>